<protein>
    <submittedName>
        <fullName evidence="2">Uncharacterized protein</fullName>
    </submittedName>
</protein>
<evidence type="ECO:0000313" key="2">
    <source>
        <dbReference type="EMBL" id="MCI82936.1"/>
    </source>
</evidence>
<feature type="region of interest" description="Disordered" evidence="1">
    <location>
        <begin position="1"/>
        <end position="25"/>
    </location>
</feature>
<name>A0A392V3U1_9FABA</name>
<organism evidence="2 3">
    <name type="scientific">Trifolium medium</name>
    <dbReference type="NCBI Taxonomy" id="97028"/>
    <lineage>
        <taxon>Eukaryota</taxon>
        <taxon>Viridiplantae</taxon>
        <taxon>Streptophyta</taxon>
        <taxon>Embryophyta</taxon>
        <taxon>Tracheophyta</taxon>
        <taxon>Spermatophyta</taxon>
        <taxon>Magnoliopsida</taxon>
        <taxon>eudicotyledons</taxon>
        <taxon>Gunneridae</taxon>
        <taxon>Pentapetalae</taxon>
        <taxon>rosids</taxon>
        <taxon>fabids</taxon>
        <taxon>Fabales</taxon>
        <taxon>Fabaceae</taxon>
        <taxon>Papilionoideae</taxon>
        <taxon>50 kb inversion clade</taxon>
        <taxon>NPAAA clade</taxon>
        <taxon>Hologalegina</taxon>
        <taxon>IRL clade</taxon>
        <taxon>Trifolieae</taxon>
        <taxon>Trifolium</taxon>
    </lineage>
</organism>
<sequence>MAGRVAHKSTETGNQTKAKDKGITASLITRPLDKAGKHICRKGVTYRRDNIRP</sequence>
<accession>A0A392V3U1</accession>
<comment type="caution">
    <text evidence="2">The sequence shown here is derived from an EMBL/GenBank/DDBJ whole genome shotgun (WGS) entry which is preliminary data.</text>
</comment>
<dbReference type="Proteomes" id="UP000265520">
    <property type="component" value="Unassembled WGS sequence"/>
</dbReference>
<keyword evidence="3" id="KW-1185">Reference proteome</keyword>
<evidence type="ECO:0000256" key="1">
    <source>
        <dbReference type="SAM" id="MobiDB-lite"/>
    </source>
</evidence>
<proteinExistence type="predicted"/>
<evidence type="ECO:0000313" key="3">
    <source>
        <dbReference type="Proteomes" id="UP000265520"/>
    </source>
</evidence>
<reference evidence="2 3" key="1">
    <citation type="journal article" date="2018" name="Front. Plant Sci.">
        <title>Red Clover (Trifolium pratense) and Zigzag Clover (T. medium) - A Picture of Genomic Similarities and Differences.</title>
        <authorList>
            <person name="Dluhosova J."/>
            <person name="Istvanek J."/>
            <person name="Nedelnik J."/>
            <person name="Repkova J."/>
        </authorList>
    </citation>
    <scope>NUCLEOTIDE SEQUENCE [LARGE SCALE GENOMIC DNA]</scope>
    <source>
        <strain evidence="3">cv. 10/8</strain>
        <tissue evidence="2">Leaf</tissue>
    </source>
</reference>
<dbReference type="AlphaFoldDB" id="A0A392V3U1"/>
<dbReference type="EMBL" id="LXQA011055189">
    <property type="protein sequence ID" value="MCI82936.1"/>
    <property type="molecule type" value="Genomic_DNA"/>
</dbReference>